<evidence type="ECO:0000313" key="8">
    <source>
        <dbReference type="EMBL" id="MYM88678.1"/>
    </source>
</evidence>
<sequence length="153" mass="16924">MKRYAIAGLTAMLLIPALPAFAQNAARTAATELAEKAVATIQKVGVEQACKQFADPKAGYIQGDVYVVVQDMQCKMVCHPLLPKMNGKDMTELKDSNGKYFTQEMKKIAQSGKPGWVDYVWPNPTSKALEPKSAYIQRADEKYMVSVGIYDKK</sequence>
<comment type="subcellular location">
    <subcellularLocation>
        <location evidence="1">Cell membrane</location>
        <topology evidence="1">Multi-pass membrane protein</topology>
    </subcellularLocation>
</comment>
<evidence type="ECO:0000256" key="6">
    <source>
        <dbReference type="SAM" id="SignalP"/>
    </source>
</evidence>
<protein>
    <recommendedName>
        <fullName evidence="7">Single Cache domain-containing protein</fullName>
    </recommendedName>
</protein>
<keyword evidence="5" id="KW-0472">Membrane</keyword>
<evidence type="ECO:0000256" key="3">
    <source>
        <dbReference type="ARBA" id="ARBA00022692"/>
    </source>
</evidence>
<evidence type="ECO:0000256" key="1">
    <source>
        <dbReference type="ARBA" id="ARBA00004651"/>
    </source>
</evidence>
<dbReference type="Pfam" id="PF17200">
    <property type="entry name" value="sCache_2"/>
    <property type="match status" value="1"/>
</dbReference>
<evidence type="ECO:0000256" key="2">
    <source>
        <dbReference type="ARBA" id="ARBA00022475"/>
    </source>
</evidence>
<comment type="caution">
    <text evidence="8">The sequence shown here is derived from an EMBL/GenBank/DDBJ whole genome shotgun (WGS) entry which is preliminary data.</text>
</comment>
<name>A0A845G7F5_9BURK</name>
<dbReference type="AlphaFoldDB" id="A0A845G7F5"/>
<evidence type="ECO:0000256" key="4">
    <source>
        <dbReference type="ARBA" id="ARBA00022989"/>
    </source>
</evidence>
<dbReference type="GO" id="GO:0005886">
    <property type="term" value="C:plasma membrane"/>
    <property type="evidence" value="ECO:0007669"/>
    <property type="project" value="UniProtKB-SubCell"/>
</dbReference>
<evidence type="ECO:0000313" key="9">
    <source>
        <dbReference type="Proteomes" id="UP000470302"/>
    </source>
</evidence>
<keyword evidence="6" id="KW-0732">Signal</keyword>
<keyword evidence="3" id="KW-0812">Transmembrane</keyword>
<feature type="domain" description="Single Cache" evidence="7">
    <location>
        <begin position="27"/>
        <end position="103"/>
    </location>
</feature>
<feature type="signal peptide" evidence="6">
    <location>
        <begin position="1"/>
        <end position="22"/>
    </location>
</feature>
<dbReference type="RefSeq" id="WP_161097697.1">
    <property type="nucleotide sequence ID" value="NZ_WWCW01000052.1"/>
</dbReference>
<proteinExistence type="predicted"/>
<gene>
    <name evidence="8" type="ORF">GTP91_16040</name>
</gene>
<evidence type="ECO:0000259" key="7">
    <source>
        <dbReference type="SMART" id="SM01049"/>
    </source>
</evidence>
<dbReference type="Gene3D" id="3.30.450.20">
    <property type="entry name" value="PAS domain"/>
    <property type="match status" value="1"/>
</dbReference>
<keyword evidence="4" id="KW-1133">Transmembrane helix</keyword>
<feature type="chain" id="PRO_5032512949" description="Single Cache domain-containing protein" evidence="6">
    <location>
        <begin position="23"/>
        <end position="153"/>
    </location>
</feature>
<dbReference type="SMART" id="SM01049">
    <property type="entry name" value="Cache_2"/>
    <property type="match status" value="1"/>
</dbReference>
<dbReference type="InterPro" id="IPR033480">
    <property type="entry name" value="sCache_2"/>
</dbReference>
<organism evidence="8 9">
    <name type="scientific">Duganella vulcania</name>
    <dbReference type="NCBI Taxonomy" id="2692166"/>
    <lineage>
        <taxon>Bacteria</taxon>
        <taxon>Pseudomonadati</taxon>
        <taxon>Pseudomonadota</taxon>
        <taxon>Betaproteobacteria</taxon>
        <taxon>Burkholderiales</taxon>
        <taxon>Oxalobacteraceae</taxon>
        <taxon>Telluria group</taxon>
        <taxon>Duganella</taxon>
    </lineage>
</organism>
<accession>A0A845G7F5</accession>
<dbReference type="Proteomes" id="UP000470302">
    <property type="component" value="Unassembled WGS sequence"/>
</dbReference>
<dbReference type="EMBL" id="WWCW01000052">
    <property type="protein sequence ID" value="MYM88678.1"/>
    <property type="molecule type" value="Genomic_DNA"/>
</dbReference>
<keyword evidence="2" id="KW-1003">Cell membrane</keyword>
<evidence type="ECO:0000256" key="5">
    <source>
        <dbReference type="ARBA" id="ARBA00023136"/>
    </source>
</evidence>
<reference evidence="8 9" key="1">
    <citation type="submission" date="2020-01" db="EMBL/GenBank/DDBJ databases">
        <title>Novel species isolated from a subtropical stream in China.</title>
        <authorList>
            <person name="Lu H."/>
        </authorList>
    </citation>
    <scope>NUCLEOTIDE SEQUENCE [LARGE SCALE GENOMIC DNA]</scope>
    <source>
        <strain evidence="8 9">FT82W</strain>
    </source>
</reference>